<protein>
    <recommendedName>
        <fullName evidence="5">Acid phosphatase</fullName>
    </recommendedName>
</protein>
<dbReference type="InterPro" id="IPR007312">
    <property type="entry name" value="Phosphoesterase"/>
</dbReference>
<dbReference type="GO" id="GO:0009395">
    <property type="term" value="P:phospholipid catabolic process"/>
    <property type="evidence" value="ECO:0007669"/>
    <property type="project" value="TreeGrafter"/>
</dbReference>
<reference evidence="3 4" key="1">
    <citation type="submission" date="2017-09" db="EMBL/GenBank/DDBJ databases">
        <title>Metagenomic Analysis Reveals Denitrifying Candidatus Accumulibacter and Flanking Population as a Source of N2O.</title>
        <authorList>
            <person name="Gao H."/>
            <person name="Mao Y."/>
            <person name="Zhao X."/>
            <person name="Liu W.-T."/>
            <person name="Zhang T."/>
            <person name="Wells G."/>
        </authorList>
    </citation>
    <scope>NUCLEOTIDE SEQUENCE [LARGE SCALE GENOMIC DNA]</scope>
    <source>
        <strain evidence="3">CANDO_2_IC</strain>
    </source>
</reference>
<dbReference type="InterPro" id="IPR017850">
    <property type="entry name" value="Alkaline_phosphatase_core_sf"/>
</dbReference>
<feature type="chain" id="PRO_5025560128" description="Acid phosphatase" evidence="2">
    <location>
        <begin position="18"/>
        <end position="322"/>
    </location>
</feature>
<dbReference type="SUPFAM" id="SSF53649">
    <property type="entry name" value="Alkaline phosphatase-like"/>
    <property type="match status" value="1"/>
</dbReference>
<gene>
    <name evidence="3" type="ORF">CRU78_19890</name>
</gene>
<dbReference type="Pfam" id="PF04185">
    <property type="entry name" value="Phosphoesterase"/>
    <property type="match status" value="1"/>
</dbReference>
<keyword evidence="2" id="KW-0732">Signal</keyword>
<dbReference type="Proteomes" id="UP000342300">
    <property type="component" value="Unassembled WGS sequence"/>
</dbReference>
<dbReference type="GO" id="GO:0016788">
    <property type="term" value="F:hydrolase activity, acting on ester bonds"/>
    <property type="evidence" value="ECO:0007669"/>
    <property type="project" value="InterPro"/>
</dbReference>
<evidence type="ECO:0008006" key="5">
    <source>
        <dbReference type="Google" id="ProtNLM"/>
    </source>
</evidence>
<evidence type="ECO:0000256" key="1">
    <source>
        <dbReference type="ARBA" id="ARBA00022801"/>
    </source>
</evidence>
<keyword evidence="1" id="KW-0378">Hydrolase</keyword>
<proteinExistence type="predicted"/>
<dbReference type="PANTHER" id="PTHR31956:SF8">
    <property type="entry name" value="ACID PHOSPHATASE PHOA (AFU_ORTHOLOGUE AFUA_1G03570)"/>
    <property type="match status" value="1"/>
</dbReference>
<comment type="caution">
    <text evidence="3">The sequence shown here is derived from an EMBL/GenBank/DDBJ whole genome shotgun (WGS) entry which is preliminary data.</text>
</comment>
<dbReference type="EMBL" id="PDHS01000574">
    <property type="protein sequence ID" value="MQM32625.1"/>
    <property type="molecule type" value="Genomic_DNA"/>
</dbReference>
<dbReference type="Gene3D" id="3.40.720.10">
    <property type="entry name" value="Alkaline Phosphatase, subunit A"/>
    <property type="match status" value="1"/>
</dbReference>
<evidence type="ECO:0000256" key="2">
    <source>
        <dbReference type="SAM" id="SignalP"/>
    </source>
</evidence>
<organism evidence="3 4">
    <name type="scientific">Candidatus Accumulibacter phosphatis</name>
    <dbReference type="NCBI Taxonomy" id="327160"/>
    <lineage>
        <taxon>Bacteria</taxon>
        <taxon>Pseudomonadati</taxon>
        <taxon>Pseudomonadota</taxon>
        <taxon>Betaproteobacteria</taxon>
        <taxon>Candidatus Accumulibacter</taxon>
    </lineage>
</organism>
<dbReference type="PROSITE" id="PS51257">
    <property type="entry name" value="PROKAR_LIPOPROTEIN"/>
    <property type="match status" value="1"/>
</dbReference>
<accession>A0A6A7RYP7</accession>
<feature type="signal peptide" evidence="2">
    <location>
        <begin position="1"/>
        <end position="17"/>
    </location>
</feature>
<dbReference type="PANTHER" id="PTHR31956">
    <property type="entry name" value="NON-SPECIFIC PHOSPHOLIPASE C4-RELATED"/>
    <property type="match status" value="1"/>
</dbReference>
<evidence type="ECO:0000313" key="4">
    <source>
        <dbReference type="Proteomes" id="UP000342300"/>
    </source>
</evidence>
<name>A0A6A7RYP7_9PROT</name>
<dbReference type="AlphaFoldDB" id="A0A6A7RYP7"/>
<evidence type="ECO:0000313" key="3">
    <source>
        <dbReference type="EMBL" id="MQM32625.1"/>
    </source>
</evidence>
<sequence length="322" mass="35832">MLRNLLFLACASSLLVGCGTTFLTKAPSADAETAAAKGYTYPDLTKLNAKKVVLVILENTDPDHAQAKPFLESLVKSGAYLSNYYAVAHPSQPNYVALISGSTQSVDGDSLATLDRPFLGDEEHYVDWKVYAEGYGAPDGGCDLREANKETAYVRKHVPHLSFQYVQENETFCRKHVSNMDDFVSAAKAHKLPSFSLVIPNLKNDAHGTTMDVLFTPHAELLSDADKWLRETFGDLIEDPVFRREVLLVVTFDENDTLWNLYGRDDNNKVFAVLLGDDVRGNHKEPAIYTHYDLLRTIEQIFGIKPMASGDRNARVIAGIWK</sequence>